<comment type="caution">
    <text evidence="3">The sequence shown here is derived from an EMBL/GenBank/DDBJ whole genome shotgun (WGS) entry which is preliminary data.</text>
</comment>
<gene>
    <name evidence="3" type="ORF">EZS28_043363</name>
</gene>
<dbReference type="EMBL" id="SNRW01026011">
    <property type="protein sequence ID" value="KAA6361109.1"/>
    <property type="molecule type" value="Genomic_DNA"/>
</dbReference>
<dbReference type="Proteomes" id="UP000324800">
    <property type="component" value="Unassembled WGS sequence"/>
</dbReference>
<name>A0A5J4TT69_9EUKA</name>
<feature type="domain" description="TPM" evidence="2">
    <location>
        <begin position="60"/>
        <end position="116"/>
    </location>
</feature>
<protein>
    <recommendedName>
        <fullName evidence="2">TPM domain-containing protein</fullName>
    </recommendedName>
</protein>
<dbReference type="AlphaFoldDB" id="A0A5J4TT69"/>
<dbReference type="InterPro" id="IPR007621">
    <property type="entry name" value="TPM_dom"/>
</dbReference>
<evidence type="ECO:0000313" key="3">
    <source>
        <dbReference type="EMBL" id="KAA6361109.1"/>
    </source>
</evidence>
<feature type="non-terminal residue" evidence="3">
    <location>
        <position position="116"/>
    </location>
</feature>
<proteinExistence type="predicted"/>
<reference evidence="3 4" key="1">
    <citation type="submission" date="2019-03" db="EMBL/GenBank/DDBJ databases">
        <title>Single cell metagenomics reveals metabolic interactions within the superorganism composed of flagellate Streblomastix strix and complex community of Bacteroidetes bacteria on its surface.</title>
        <authorList>
            <person name="Treitli S.C."/>
            <person name="Kolisko M."/>
            <person name="Husnik F."/>
            <person name="Keeling P."/>
            <person name="Hampl V."/>
        </authorList>
    </citation>
    <scope>NUCLEOTIDE SEQUENCE [LARGE SCALE GENOMIC DNA]</scope>
    <source>
        <strain evidence="3">ST1C</strain>
    </source>
</reference>
<dbReference type="Pfam" id="PF04536">
    <property type="entry name" value="TPM_phosphatase"/>
    <property type="match status" value="1"/>
</dbReference>
<evidence type="ECO:0000259" key="2">
    <source>
        <dbReference type="Pfam" id="PF04536"/>
    </source>
</evidence>
<evidence type="ECO:0000313" key="4">
    <source>
        <dbReference type="Proteomes" id="UP000324800"/>
    </source>
</evidence>
<accession>A0A5J4TT69</accession>
<feature type="signal peptide" evidence="1">
    <location>
        <begin position="1"/>
        <end position="19"/>
    </location>
</feature>
<organism evidence="3 4">
    <name type="scientific">Streblomastix strix</name>
    <dbReference type="NCBI Taxonomy" id="222440"/>
    <lineage>
        <taxon>Eukaryota</taxon>
        <taxon>Metamonada</taxon>
        <taxon>Preaxostyla</taxon>
        <taxon>Oxymonadida</taxon>
        <taxon>Streblomastigidae</taxon>
        <taxon>Streblomastix</taxon>
    </lineage>
</organism>
<keyword evidence="1" id="KW-0732">Signal</keyword>
<dbReference type="Gene3D" id="3.10.310.50">
    <property type="match status" value="1"/>
</dbReference>
<evidence type="ECO:0000256" key="1">
    <source>
        <dbReference type="SAM" id="SignalP"/>
    </source>
</evidence>
<sequence length="116" mass="13341">MNIFIAFTLVLATLPSSAALEYTPDDIINPRLYPNEALTDETAQEMLKYFNVNFLPPMWVFDREGYLNVQTFILLHEKIEVFYNETKAEFGVALINKVSSGYNSETFANEVFNNWG</sequence>
<feature type="chain" id="PRO_5023830447" description="TPM domain-containing protein" evidence="1">
    <location>
        <begin position="20"/>
        <end position="116"/>
    </location>
</feature>